<dbReference type="Proteomes" id="UP000583915">
    <property type="component" value="Unassembled WGS sequence"/>
</dbReference>
<dbReference type="InterPro" id="IPR039750">
    <property type="entry name" value="DRC1/DRC2"/>
</dbReference>
<protein>
    <submittedName>
        <fullName evidence="3">DRC1 protein</fullName>
    </submittedName>
</protein>
<dbReference type="GO" id="GO:0060285">
    <property type="term" value="P:cilium-dependent cell motility"/>
    <property type="evidence" value="ECO:0007669"/>
    <property type="project" value="TreeGrafter"/>
</dbReference>
<evidence type="ECO:0000313" key="4">
    <source>
        <dbReference type="Proteomes" id="UP000583915"/>
    </source>
</evidence>
<reference evidence="3 4" key="1">
    <citation type="submission" date="2019-09" db="EMBL/GenBank/DDBJ databases">
        <title>Bird 10,000 Genomes (B10K) Project - Family phase.</title>
        <authorList>
            <person name="Zhang G."/>
        </authorList>
    </citation>
    <scope>NUCLEOTIDE SEQUENCE [LARGE SCALE GENOMIC DNA]</scope>
    <source>
        <strain evidence="3">B10K-DU-002-25</strain>
        <tissue evidence="3">Muscle</tissue>
    </source>
</reference>
<organism evidence="3 4">
    <name type="scientific">Sitta europaea</name>
    <name type="common">Eurasian nuthatch</name>
    <dbReference type="NCBI Taxonomy" id="50251"/>
    <lineage>
        <taxon>Eukaryota</taxon>
        <taxon>Metazoa</taxon>
        <taxon>Chordata</taxon>
        <taxon>Craniata</taxon>
        <taxon>Vertebrata</taxon>
        <taxon>Euteleostomi</taxon>
        <taxon>Archelosauria</taxon>
        <taxon>Archosauria</taxon>
        <taxon>Dinosauria</taxon>
        <taxon>Saurischia</taxon>
        <taxon>Theropoda</taxon>
        <taxon>Coelurosauria</taxon>
        <taxon>Aves</taxon>
        <taxon>Neognathae</taxon>
        <taxon>Neoaves</taxon>
        <taxon>Telluraves</taxon>
        <taxon>Australaves</taxon>
        <taxon>Passeriformes</taxon>
        <taxon>Sittidae</taxon>
        <taxon>Sitta</taxon>
    </lineage>
</organism>
<dbReference type="PANTHER" id="PTHR21625:SF1">
    <property type="entry name" value="DYNEIN REGULATORY COMPLEX PROTEIN 1"/>
    <property type="match status" value="1"/>
</dbReference>
<dbReference type="GO" id="GO:0003352">
    <property type="term" value="P:regulation of cilium movement"/>
    <property type="evidence" value="ECO:0007669"/>
    <property type="project" value="TreeGrafter"/>
</dbReference>
<dbReference type="GO" id="GO:0070286">
    <property type="term" value="P:axonemal dynein complex assembly"/>
    <property type="evidence" value="ECO:0007669"/>
    <property type="project" value="InterPro"/>
</dbReference>
<dbReference type="EMBL" id="VXBS01006359">
    <property type="protein sequence ID" value="NXO82697.1"/>
    <property type="molecule type" value="Genomic_DNA"/>
</dbReference>
<dbReference type="Pfam" id="PF14775">
    <property type="entry name" value="NYD-SP28_assoc"/>
    <property type="match status" value="1"/>
</dbReference>
<evidence type="ECO:0000256" key="1">
    <source>
        <dbReference type="SAM" id="MobiDB-lite"/>
    </source>
</evidence>
<feature type="non-terminal residue" evidence="3">
    <location>
        <position position="1"/>
    </location>
</feature>
<feature type="region of interest" description="Disordered" evidence="1">
    <location>
        <begin position="1"/>
        <end position="22"/>
    </location>
</feature>
<dbReference type="GO" id="GO:0005858">
    <property type="term" value="C:axonemal dynein complex"/>
    <property type="evidence" value="ECO:0007669"/>
    <property type="project" value="InterPro"/>
</dbReference>
<keyword evidence="4" id="KW-1185">Reference proteome</keyword>
<feature type="non-terminal residue" evidence="3">
    <location>
        <position position="114"/>
    </location>
</feature>
<evidence type="ECO:0000313" key="3">
    <source>
        <dbReference type="EMBL" id="NXO82697.1"/>
    </source>
</evidence>
<name>A0A7L1VCR6_SITEU</name>
<evidence type="ECO:0000259" key="2">
    <source>
        <dbReference type="Pfam" id="PF14775"/>
    </source>
</evidence>
<dbReference type="InterPro" id="IPR029440">
    <property type="entry name" value="DRC1_C"/>
</dbReference>
<comment type="caution">
    <text evidence="3">The sequence shown here is derived from an EMBL/GenBank/DDBJ whole genome shotgun (WGS) entry which is preliminary data.</text>
</comment>
<accession>A0A7L1VCR6</accession>
<dbReference type="AlphaFoldDB" id="A0A7L1VCR6"/>
<feature type="domain" description="Dynein regulatory complex protein 1 C-terminal" evidence="2">
    <location>
        <begin position="65"/>
        <end position="114"/>
    </location>
</feature>
<dbReference type="PANTHER" id="PTHR21625">
    <property type="entry name" value="NYD-SP28 PROTEIN"/>
    <property type="match status" value="1"/>
</dbReference>
<gene>
    <name evidence="3" type="primary">Drc1_1</name>
    <name evidence="3" type="ORF">SITEUR_R15297</name>
</gene>
<sequence length="114" mass="13024">DPAAPAPDSLRDELQGPGSPIPDLSIRADEILRILREFLRDFQKLRDEGPPKEIQDSRDSSRDGEYWECLTRVIPERTLRLWDALGAALPEYHKVLARRAELFSEATALQRQNS</sequence>
<proteinExistence type="predicted"/>